<dbReference type="Pfam" id="PF09851">
    <property type="entry name" value="SHOCT"/>
    <property type="match status" value="1"/>
</dbReference>
<evidence type="ECO:0000259" key="1">
    <source>
        <dbReference type="Pfam" id="PF09851"/>
    </source>
</evidence>
<gene>
    <name evidence="2" type="ORF">EUB48_09510</name>
</gene>
<dbReference type="EMBL" id="CP035503">
    <property type="protein sequence ID" value="QDL39732.1"/>
    <property type="molecule type" value="Genomic_DNA"/>
</dbReference>
<accession>A0A515DH40</accession>
<dbReference type="AlphaFoldDB" id="A0A515DH40"/>
<evidence type="ECO:0000313" key="2">
    <source>
        <dbReference type="EMBL" id="QDL39732.1"/>
    </source>
</evidence>
<dbReference type="OrthoDB" id="9157707at2"/>
<reference evidence="2 3" key="1">
    <citation type="submission" date="2019-01" db="EMBL/GenBank/DDBJ databases">
        <title>Genomic insights into a novel species Rhodoferax sp.</title>
        <authorList>
            <person name="Jin L."/>
        </authorList>
    </citation>
    <scope>NUCLEOTIDE SEQUENCE [LARGE SCALE GENOMIC DNA]</scope>
    <source>
        <strain evidence="2 3">CHu59-6-5</strain>
    </source>
</reference>
<name>A0A515DH40_9BURK</name>
<keyword evidence="3" id="KW-1185">Reference proteome</keyword>
<sequence length="123" mass="13814">MKADVIREASQFAAQRGKVAVPVRVSETPLRPCPACFASIEYQFRVVNHDDPEVRRGQLTPDVPKTEITIRNQTTPAPAAAVVSEHPTRDTYTELLKLDDLRKRGVLTEAEFTAEKTRLLQSR</sequence>
<organism evidence="2 3">
    <name type="scientific">Rhodoferax sediminis</name>
    <dbReference type="NCBI Taxonomy" id="2509614"/>
    <lineage>
        <taxon>Bacteria</taxon>
        <taxon>Pseudomonadati</taxon>
        <taxon>Pseudomonadota</taxon>
        <taxon>Betaproteobacteria</taxon>
        <taxon>Burkholderiales</taxon>
        <taxon>Comamonadaceae</taxon>
        <taxon>Rhodoferax</taxon>
    </lineage>
</organism>
<dbReference type="KEGG" id="rhf:EUB48_09510"/>
<dbReference type="InterPro" id="IPR018649">
    <property type="entry name" value="SHOCT"/>
</dbReference>
<proteinExistence type="predicted"/>
<evidence type="ECO:0000313" key="3">
    <source>
        <dbReference type="Proteomes" id="UP000316798"/>
    </source>
</evidence>
<protein>
    <submittedName>
        <fullName evidence="2">SHOCT domain-containing protein</fullName>
    </submittedName>
</protein>
<dbReference type="Proteomes" id="UP000316798">
    <property type="component" value="Chromosome"/>
</dbReference>
<feature type="domain" description="SHOCT" evidence="1">
    <location>
        <begin position="94"/>
        <end position="120"/>
    </location>
</feature>